<dbReference type="RefSeq" id="WP_153652399.1">
    <property type="nucleotide sequence ID" value="NZ_CP045737.1"/>
</dbReference>
<dbReference type="PROSITE" id="PS51257">
    <property type="entry name" value="PROKAR_LIPOPROTEIN"/>
    <property type="match status" value="1"/>
</dbReference>
<dbReference type="EMBL" id="CP045737">
    <property type="protein sequence ID" value="QGG41130.1"/>
    <property type="molecule type" value="Genomic_DNA"/>
</dbReference>
<dbReference type="PANTHER" id="PTHR34512">
    <property type="entry name" value="CELL SURFACE PROTEIN"/>
    <property type="match status" value="1"/>
</dbReference>
<dbReference type="InterPro" id="IPR011044">
    <property type="entry name" value="Quino_amine_DH_bsu"/>
</dbReference>
<dbReference type="SUPFAM" id="SSF50998">
    <property type="entry name" value="Quinoprotein alcohol dehydrogenase-like"/>
    <property type="match status" value="1"/>
</dbReference>
<dbReference type="KEGG" id="aef:GEV26_06985"/>
<dbReference type="AlphaFoldDB" id="A0A5Q2MMF8"/>
<dbReference type="SUPFAM" id="SSF50969">
    <property type="entry name" value="YVTN repeat-like/Quinoprotein amine dehydrogenase"/>
    <property type="match status" value="1"/>
</dbReference>
<dbReference type="InterPro" id="IPR015943">
    <property type="entry name" value="WD40/YVTN_repeat-like_dom_sf"/>
</dbReference>
<protein>
    <submittedName>
        <fullName evidence="2">PQQ-binding-like beta-propeller repeat protein</fullName>
    </submittedName>
</protein>
<dbReference type="Proteomes" id="UP000392064">
    <property type="component" value="Chromosome"/>
</dbReference>
<name>A0A5Q2MMF8_9ACTN</name>
<evidence type="ECO:0000313" key="2">
    <source>
        <dbReference type="EMBL" id="QGG41130.1"/>
    </source>
</evidence>
<sequence>MRRLAALVATIAVGLTACTGGDEPKKKGKDDTARALPVPAKAPTARGPATGPALQPKVLLAASDELEKMASGSSSDALVERRSGAFVSGRTIVGYSVDDLSGYDLASGEQKWTADLDMGTGGVCFVSQPDRAVKSFTVAYGADSYCSDLATISVADGKVLSTSKRLSDVLNAPAEFDGPSGGAVDHLFTVGGRDHIVDTSGAVWKMAKGEPQPVVRLEADSYDQLHTTPEGDVLIGTRSDNRGRCHVDGYALPSFKHLWTADNGALFPEVRDDCLISAAPGNAAWLVQQADGRVHMAQVDPLTGKVLGRDDAASDSGGRAPEGQLDVASAANQLDRALGLPGGDTIFAQVRGLSRYSLETGKMVWDLDLSQLELDSEEDYPLTTVLPQGVTPDGHVLASVSNNTGVEIVAADVKTGKLAARWPVPAEYRNGFQTEPGMTLFAEGVVLTRNFDAWRRAFTGYAAPKEPKGGKYDIGVFTYPQPDSSAARAVPTAGPTDTDVEVLGGVETPPRAANERHAGALSTGSTVVTYAGNVVTGLDPASGKQKWTLQVDDAKDARVCSAAEPDRDVKTFTIAYRSGGERAECDALLRVNAADGTVIDRLDLPRGAKRVSQMIVHDGVVLIVTGDSRVSRFQGGQLVPVARLARQPYQVERTPEDPSLLISTSKLQGGRDWAIDAYRMPGFERVWSTKAKKVLSKVDVRNPIWTWRGNGLWISTTFGDMSDPEGTVKDALVALDPATGRVVGRSGSVKRDYLADDLATFSLWSAVSSSHVSVGFDDGEVIVLQPQGVVRYSLRDREARWRTSTSSIKDSMERDRLNSLATERIDLVDGGKAVLVTMSNGVSVEVMTLDAASGKITGRWNVPKEARNGLQAGPDVTPFDGGFALTRNDYSWSSAYDATGRRVPADPLHDAGLFALPKPKEPKKE</sequence>
<proteinExistence type="predicted"/>
<evidence type="ECO:0000259" key="1">
    <source>
        <dbReference type="Pfam" id="PF13360"/>
    </source>
</evidence>
<keyword evidence="3" id="KW-1185">Reference proteome</keyword>
<dbReference type="Pfam" id="PF13360">
    <property type="entry name" value="PQQ_2"/>
    <property type="match status" value="1"/>
</dbReference>
<evidence type="ECO:0000313" key="3">
    <source>
        <dbReference type="Proteomes" id="UP000392064"/>
    </source>
</evidence>
<gene>
    <name evidence="2" type="ORF">GEV26_06985</name>
</gene>
<accession>A0A5Q2MMF8</accession>
<dbReference type="InterPro" id="IPR002372">
    <property type="entry name" value="PQQ_rpt_dom"/>
</dbReference>
<organism evidence="2 3">
    <name type="scientific">Aeromicrobium yanjiei</name>
    <dbReference type="NCBI Taxonomy" id="2662028"/>
    <lineage>
        <taxon>Bacteria</taxon>
        <taxon>Bacillati</taxon>
        <taxon>Actinomycetota</taxon>
        <taxon>Actinomycetes</taxon>
        <taxon>Propionibacteriales</taxon>
        <taxon>Nocardioidaceae</taxon>
        <taxon>Aeromicrobium</taxon>
    </lineage>
</organism>
<feature type="domain" description="Pyrrolo-quinoline quinone repeat" evidence="1">
    <location>
        <begin position="522"/>
        <end position="630"/>
    </location>
</feature>
<dbReference type="Gene3D" id="2.130.10.10">
    <property type="entry name" value="YVTN repeat-like/Quinoprotein amine dehydrogenase"/>
    <property type="match status" value="1"/>
</dbReference>
<dbReference type="InterPro" id="IPR011047">
    <property type="entry name" value="Quinoprotein_ADH-like_sf"/>
</dbReference>
<reference evidence="2 3" key="1">
    <citation type="submission" date="2019-11" db="EMBL/GenBank/DDBJ databases">
        <authorList>
            <person name="Li J."/>
        </authorList>
    </citation>
    <scope>NUCLEOTIDE SEQUENCE [LARGE SCALE GENOMIC DNA]</scope>
    <source>
        <strain evidence="2 3">MF47</strain>
    </source>
</reference>
<dbReference type="PANTHER" id="PTHR34512:SF30">
    <property type="entry name" value="OUTER MEMBRANE PROTEIN ASSEMBLY FACTOR BAMB"/>
    <property type="match status" value="1"/>
</dbReference>